<evidence type="ECO:0000313" key="3">
    <source>
        <dbReference type="Proteomes" id="UP000076927"/>
    </source>
</evidence>
<organism evidence="2 3">
    <name type="scientific">Paenibacillus swuensis</name>
    <dbReference type="NCBI Taxonomy" id="1178515"/>
    <lineage>
        <taxon>Bacteria</taxon>
        <taxon>Bacillati</taxon>
        <taxon>Bacillota</taxon>
        <taxon>Bacilli</taxon>
        <taxon>Bacillales</taxon>
        <taxon>Paenibacillaceae</taxon>
        <taxon>Paenibacillus</taxon>
    </lineage>
</organism>
<accession>A0A172TGG5</accession>
<dbReference type="KEGG" id="pswu:SY83_07380"/>
<dbReference type="OrthoDB" id="2447941at2"/>
<dbReference type="Pfam" id="PF05975">
    <property type="entry name" value="EcsB"/>
    <property type="match status" value="1"/>
</dbReference>
<proteinExistence type="predicted"/>
<dbReference type="PATRIC" id="fig|1178515.4.peg.1475"/>
<name>A0A172TGG5_9BACL</name>
<feature type="transmembrane region" description="Helical" evidence="1">
    <location>
        <begin position="171"/>
        <end position="189"/>
    </location>
</feature>
<keyword evidence="1" id="KW-0812">Transmembrane</keyword>
<dbReference type="PIRSF" id="PIRSF037259">
    <property type="entry name" value="EcsB_ABC"/>
    <property type="match status" value="1"/>
</dbReference>
<feature type="transmembrane region" description="Helical" evidence="1">
    <location>
        <begin position="57"/>
        <end position="75"/>
    </location>
</feature>
<feature type="transmembrane region" description="Helical" evidence="1">
    <location>
        <begin position="195"/>
        <end position="213"/>
    </location>
</feature>
<dbReference type="STRING" id="1178515.SY83_07380"/>
<feature type="transmembrane region" description="Helical" evidence="1">
    <location>
        <begin position="29"/>
        <end position="51"/>
    </location>
</feature>
<feature type="transmembrane region" description="Helical" evidence="1">
    <location>
        <begin position="106"/>
        <end position="128"/>
    </location>
</feature>
<sequence length="411" mass="48329">MNKLIEEVSELLSKRIRSYRKEILPYWSYVLRSGFPGFVILLLVVGSILYARTLEQLTPNFPVLTVILLLLVPALHISPIRTYLKEADTVFILPLEWKMSAYLRRCLLRSGVMQSVVITLVWIVAYPLYMKGAEIVPQPFWVICIFLLGIKWANLWSSSLEINMTEPRTRGFYWGLRWIITGMTVYVLIAYEDWLTKGFIVLVWVTFITALNFSKHYKVHWTALVEREKRHRAGHYMFFGWFTDVPEFPAQIRKRAWLTSWFGRTLFRHDNTYHFLYTRTLARTELFAMASKLTLVGMLAIFLFDGTWTRLFFYTVILLFVGIQLSSLDQHHRFVFWSHIYPLQEEYRVKALRNSILKMQWLSALILLCSLGVSGSSLAEIGVALAVGFTLPWMYAKKLEKKWAQDDFWEK</sequence>
<evidence type="ECO:0000313" key="2">
    <source>
        <dbReference type="EMBL" id="ANE46131.1"/>
    </source>
</evidence>
<feature type="transmembrane region" description="Helical" evidence="1">
    <location>
        <begin position="356"/>
        <end position="373"/>
    </location>
</feature>
<evidence type="ECO:0008006" key="4">
    <source>
        <dbReference type="Google" id="ProtNLM"/>
    </source>
</evidence>
<keyword evidence="3" id="KW-1185">Reference proteome</keyword>
<keyword evidence="1" id="KW-0472">Membrane</keyword>
<feature type="transmembrane region" description="Helical" evidence="1">
    <location>
        <begin position="311"/>
        <end position="328"/>
    </location>
</feature>
<feature type="transmembrane region" description="Helical" evidence="1">
    <location>
        <begin position="140"/>
        <end position="159"/>
    </location>
</feature>
<dbReference type="Proteomes" id="UP000076927">
    <property type="component" value="Chromosome"/>
</dbReference>
<dbReference type="EMBL" id="CP011388">
    <property type="protein sequence ID" value="ANE46131.1"/>
    <property type="molecule type" value="Genomic_DNA"/>
</dbReference>
<reference evidence="2 3" key="1">
    <citation type="submission" date="2015-01" db="EMBL/GenBank/DDBJ databases">
        <title>Paenibacillus swuensis/DY6/whole genome sequencing.</title>
        <authorList>
            <person name="Kim M.K."/>
            <person name="Srinivasan S."/>
            <person name="Lee J.-J."/>
        </authorList>
    </citation>
    <scope>NUCLEOTIDE SEQUENCE [LARGE SCALE GENOMIC DNA]</scope>
    <source>
        <strain evidence="2 3">DY6</strain>
    </source>
</reference>
<feature type="transmembrane region" description="Helical" evidence="1">
    <location>
        <begin position="286"/>
        <end position="305"/>
    </location>
</feature>
<dbReference type="AlphaFoldDB" id="A0A172TGG5"/>
<gene>
    <name evidence="2" type="ORF">SY83_07380</name>
</gene>
<dbReference type="GO" id="GO:0016020">
    <property type="term" value="C:membrane"/>
    <property type="evidence" value="ECO:0007669"/>
    <property type="project" value="InterPro"/>
</dbReference>
<protein>
    <recommendedName>
        <fullName evidence="4">ABC transporter permease</fullName>
    </recommendedName>
</protein>
<dbReference type="InterPro" id="IPR010288">
    <property type="entry name" value="EcsB_ABC"/>
</dbReference>
<keyword evidence="1" id="KW-1133">Transmembrane helix</keyword>
<evidence type="ECO:0000256" key="1">
    <source>
        <dbReference type="SAM" id="Phobius"/>
    </source>
</evidence>
<dbReference type="RefSeq" id="WP_068605598.1">
    <property type="nucleotide sequence ID" value="NZ_CP011388.1"/>
</dbReference>